<accession>A0A6N8DMX2</accession>
<dbReference type="OrthoDB" id="9799894at2"/>
<dbReference type="EMBL" id="WNKS01000011">
    <property type="protein sequence ID" value="MTV31819.1"/>
    <property type="molecule type" value="Genomic_DNA"/>
</dbReference>
<reference evidence="1 2" key="1">
    <citation type="submission" date="2019-11" db="EMBL/GenBank/DDBJ databases">
        <title>Whole-genome sequence of a Rhodoblastus acidophilus DSM 142.</title>
        <authorList>
            <person name="Kyndt J.A."/>
            <person name="Meyer T.E."/>
        </authorList>
    </citation>
    <scope>NUCLEOTIDE SEQUENCE [LARGE SCALE GENOMIC DNA]</scope>
    <source>
        <strain evidence="1 2">DSM 142</strain>
    </source>
</reference>
<evidence type="ECO:0000313" key="1">
    <source>
        <dbReference type="EMBL" id="MTV31819.1"/>
    </source>
</evidence>
<dbReference type="InterPro" id="IPR009562">
    <property type="entry name" value="DUF1178"/>
</dbReference>
<proteinExistence type="predicted"/>
<protein>
    <submittedName>
        <fullName evidence="1">DUF1178 family protein</fullName>
    </submittedName>
</protein>
<dbReference type="Pfam" id="PF06676">
    <property type="entry name" value="DUF1178"/>
    <property type="match status" value="1"/>
</dbReference>
<comment type="caution">
    <text evidence="1">The sequence shown here is derived from an EMBL/GenBank/DDBJ whole genome shotgun (WGS) entry which is preliminary data.</text>
</comment>
<sequence>MIRFSLVCDNAHEFESWFASNESYEFQIENDLVACPHCNSLKISKAVMAPAVARKDRGERAQKPEEVKQSVALVNDASGELRRLARELHEKIVAATVDVGEKFPDEARRIHEGEAPDRAIRGQASLEEARALLEDGVAIMPMPTLPDKRG</sequence>
<name>A0A6N8DMX2_RHOAC</name>
<dbReference type="AlphaFoldDB" id="A0A6N8DMX2"/>
<dbReference type="Proteomes" id="UP000439113">
    <property type="component" value="Unassembled WGS sequence"/>
</dbReference>
<dbReference type="PIRSF" id="PIRSF032131">
    <property type="entry name" value="UCP032131"/>
    <property type="match status" value="1"/>
</dbReference>
<organism evidence="1 2">
    <name type="scientific">Rhodoblastus acidophilus</name>
    <name type="common">Rhodopseudomonas acidophila</name>
    <dbReference type="NCBI Taxonomy" id="1074"/>
    <lineage>
        <taxon>Bacteria</taxon>
        <taxon>Pseudomonadati</taxon>
        <taxon>Pseudomonadota</taxon>
        <taxon>Alphaproteobacteria</taxon>
        <taxon>Hyphomicrobiales</taxon>
        <taxon>Rhodoblastaceae</taxon>
        <taxon>Rhodoblastus</taxon>
    </lineage>
</organism>
<dbReference type="RefSeq" id="WP_155446506.1">
    <property type="nucleotide sequence ID" value="NZ_JAOQNR010000015.1"/>
</dbReference>
<gene>
    <name evidence="1" type="ORF">GJ654_12570</name>
</gene>
<evidence type="ECO:0000313" key="2">
    <source>
        <dbReference type="Proteomes" id="UP000439113"/>
    </source>
</evidence>